<evidence type="ECO:0000256" key="5">
    <source>
        <dbReference type="ARBA" id="ARBA00022989"/>
    </source>
</evidence>
<evidence type="ECO:0000313" key="10">
    <source>
        <dbReference type="EMBL" id="AAR07381.1"/>
    </source>
</evidence>
<keyword evidence="11" id="KW-1185">Reference proteome</keyword>
<evidence type="ECO:0000256" key="3">
    <source>
        <dbReference type="ARBA" id="ARBA00022879"/>
    </source>
</evidence>
<organismHost>
    <name type="scientific">Homo sapiens</name>
    <name type="common">Human</name>
    <dbReference type="NCBI Taxonomy" id="9606"/>
</organismHost>
<dbReference type="GO" id="GO:0019031">
    <property type="term" value="C:viral envelope"/>
    <property type="evidence" value="ECO:0007669"/>
    <property type="project" value="UniProtKB-KW"/>
</dbReference>
<evidence type="ECO:0000256" key="6">
    <source>
        <dbReference type="ARBA" id="ARBA00023136"/>
    </source>
</evidence>
<keyword evidence="6 9" id="KW-0472">Membrane</keyword>
<dbReference type="KEGG" id="vg:2943680"/>
<dbReference type="RefSeq" id="NP_938280.1">
    <property type="nucleotide sequence ID" value="NC_005179.1"/>
</dbReference>
<organismHost>
    <name type="scientific">Macaca</name>
    <name type="common">macaques</name>
    <dbReference type="NCBI Taxonomy" id="9539"/>
</organismHost>
<keyword evidence="2 9" id="KW-0812">Transmembrane</keyword>
<dbReference type="Pfam" id="PF02442">
    <property type="entry name" value="L1R_F9L"/>
    <property type="match status" value="1"/>
</dbReference>
<evidence type="ECO:0000256" key="4">
    <source>
        <dbReference type="ARBA" id="ARBA00022921"/>
    </source>
</evidence>
<organismHost>
    <name type="scientific">Erythrocebus patas</name>
    <name type="common">Red guenon</name>
    <name type="synonym">Cercopithecus patas</name>
    <dbReference type="NCBI Taxonomy" id="9538"/>
</organismHost>
<evidence type="ECO:0000256" key="9">
    <source>
        <dbReference type="SAM" id="Phobius"/>
    </source>
</evidence>
<accession>Q6TUY8</accession>
<reference evidence="10 11" key="1">
    <citation type="journal article" date="1995" name="J. Gen. Virol.">
        <title>Identification and characterization of the thymidine kinase gene of Yaba virus.</title>
        <authorList>
            <person name="Amano H."/>
            <person name="Ueda Y."/>
            <person name="Miyamura T."/>
        </authorList>
    </citation>
    <scope>NUCLEOTIDE SEQUENCE [LARGE SCALE GENOMIC DNA]</scope>
    <source>
        <strain evidence="11">VR587</strain>
    </source>
</reference>
<dbReference type="GeneID" id="2943680"/>
<evidence type="ECO:0000313" key="11">
    <source>
        <dbReference type="Proteomes" id="UP000008596"/>
    </source>
</evidence>
<organismHost>
    <name type="scientific">Papio hamadryas</name>
    <name type="common">Hamadryas baboon</name>
    <dbReference type="NCBI Taxonomy" id="9557"/>
</organismHost>
<keyword evidence="3" id="KW-0946">Virion</keyword>
<reference evidence="10 11" key="3">
    <citation type="journal article" date="2003" name="Proc. Natl. Acad. Sci. U.S.A.">
        <title>A secreted high-affinity inhibitor of human TNF from Tanapox virus.</title>
        <authorList>
            <person name="Brunetti C.R."/>
            <person name="Paulose-Murphy M."/>
            <person name="Singh R."/>
            <person name="Qin J."/>
            <person name="Barrett J.W."/>
            <person name="Tardivel A."/>
            <person name="Schneider P."/>
            <person name="Essani K."/>
            <person name="McFadden G."/>
        </authorList>
    </citation>
    <scope>NUCLEOTIDE SEQUENCE [LARGE SCALE GENOMIC DNA]</scope>
    <source>
        <strain evidence="11">VR587</strain>
    </source>
</reference>
<evidence type="ECO:0000256" key="2">
    <source>
        <dbReference type="ARBA" id="ARBA00022692"/>
    </source>
</evidence>
<keyword evidence="3" id="KW-0261">Viral envelope protein</keyword>
<dbReference type="Proteomes" id="UP000008596">
    <property type="component" value="Segment"/>
</dbReference>
<sequence>MEEIQRVNTLYNLFVERYLQRLSSHSVPTNISCGIHIGEVKGELKRCNLRIINKCLNNPRLSFILMIESLLEVIDKLPEREKNEIANEIGIDIHSNPEIISKLERKCNASSDVNNIINIQSFDTGNCIAPENTYILLQVINTGSAESNCGLESILRSINKKYIQKNKIINKPSLTEKPWFIICFVIIFTVFVIVISSLKRKIGFRYRYGSFLYV</sequence>
<comment type="function">
    <text evidence="8">Component of the entry fusion complex (EFC), which consists of 11 proteins. During cell infection, this complex mediates entry of the virion core into the host cytoplasm by a two-step mechanism consisting of lipid mixing of the viral and cellular membranes and subsequent pore formation.</text>
</comment>
<comment type="subcellular location">
    <subcellularLocation>
        <location evidence="1">Virion membrane</location>
        <topology evidence="1">Single-pass membrane protein</topology>
    </subcellularLocation>
</comment>
<evidence type="ECO:0000256" key="8">
    <source>
        <dbReference type="ARBA" id="ARBA00034668"/>
    </source>
</evidence>
<dbReference type="InterPro" id="IPR003472">
    <property type="entry name" value="Virion_mem_poxvirus_L1"/>
</dbReference>
<reference evidence="10 11" key="2">
    <citation type="journal article" date="2003" name="J. Virol.">
        <title>Complete genomic sequence and comparative analysis of the tumorigenic poxvirus Yaba monkey tumor virus.</title>
        <authorList>
            <person name="Brunetti C.R."/>
            <person name="Amano H."/>
            <person name="Ueda Y."/>
            <person name="Qin J."/>
            <person name="Miyamura T."/>
            <person name="Suzuki T."/>
            <person name="Li X."/>
            <person name="Barrett J.W."/>
            <person name="McFadden G."/>
        </authorList>
    </citation>
    <scope>NUCLEOTIDE SEQUENCE [LARGE SCALE GENOMIC DNA]</scope>
    <source>
        <strain evidence="11">VR587</strain>
    </source>
</reference>
<feature type="transmembrane region" description="Helical" evidence="9">
    <location>
        <begin position="179"/>
        <end position="198"/>
    </location>
</feature>
<keyword evidence="7" id="KW-1015">Disulfide bond</keyword>
<name>Q6TUY8_YMTV5</name>
<evidence type="ECO:0000256" key="1">
    <source>
        <dbReference type="ARBA" id="ARBA00004381"/>
    </source>
</evidence>
<organism evidence="10 11">
    <name type="scientific">Yaba monkey tumor virus (strain VR587)</name>
    <name type="common">YMTV</name>
    <dbReference type="NCBI Taxonomy" id="928314"/>
    <lineage>
        <taxon>Viruses</taxon>
        <taxon>Varidnaviria</taxon>
        <taxon>Bamfordvirae</taxon>
        <taxon>Nucleocytoviricota</taxon>
        <taxon>Pokkesviricetes</taxon>
        <taxon>Chitovirales</taxon>
        <taxon>Poxviridae</taxon>
        <taxon>Chordopoxvirinae</taxon>
        <taxon>Yatapoxvirus</taxon>
        <taxon>Yatapoxvirus yabapox</taxon>
        <taxon>Yaba monkey tumor virus</taxon>
    </lineage>
</organism>
<protein>
    <submittedName>
        <fullName evidence="10">24L</fullName>
    </submittedName>
</protein>
<keyword evidence="4" id="KW-0426">Late protein</keyword>
<proteinExistence type="predicted"/>
<keyword evidence="5 9" id="KW-1133">Transmembrane helix</keyword>
<evidence type="ECO:0000256" key="7">
    <source>
        <dbReference type="ARBA" id="ARBA00023157"/>
    </source>
</evidence>
<dbReference type="GO" id="GO:0055036">
    <property type="term" value="C:virion membrane"/>
    <property type="evidence" value="ECO:0007669"/>
    <property type="project" value="UniProtKB-SubCell"/>
</dbReference>
<dbReference type="EMBL" id="AY386371">
    <property type="protein sequence ID" value="AAR07381.1"/>
    <property type="molecule type" value="Genomic_DNA"/>
</dbReference>